<dbReference type="AlphaFoldDB" id="A0A812R1X5"/>
<reference evidence="2" key="1">
    <citation type="submission" date="2021-02" db="EMBL/GenBank/DDBJ databases">
        <authorList>
            <person name="Dougan E. K."/>
            <person name="Rhodes N."/>
            <person name="Thang M."/>
            <person name="Chan C."/>
        </authorList>
    </citation>
    <scope>NUCLEOTIDE SEQUENCE</scope>
</reference>
<feature type="compositionally biased region" description="Low complexity" evidence="1">
    <location>
        <begin position="12"/>
        <end position="29"/>
    </location>
</feature>
<protein>
    <submittedName>
        <fullName evidence="2">Uncharacterized protein</fullName>
    </submittedName>
</protein>
<feature type="region of interest" description="Disordered" evidence="1">
    <location>
        <begin position="1"/>
        <end position="29"/>
    </location>
</feature>
<evidence type="ECO:0000256" key="1">
    <source>
        <dbReference type="SAM" id="MobiDB-lite"/>
    </source>
</evidence>
<dbReference type="EMBL" id="CAJNIZ010018724">
    <property type="protein sequence ID" value="CAE7414914.1"/>
    <property type="molecule type" value="Genomic_DNA"/>
</dbReference>
<comment type="caution">
    <text evidence="2">The sequence shown here is derived from an EMBL/GenBank/DDBJ whole genome shotgun (WGS) entry which is preliminary data.</text>
</comment>
<feature type="compositionally biased region" description="Polar residues" evidence="1">
    <location>
        <begin position="1"/>
        <end position="11"/>
    </location>
</feature>
<accession>A0A812R1X5</accession>
<evidence type="ECO:0000313" key="3">
    <source>
        <dbReference type="Proteomes" id="UP000649617"/>
    </source>
</evidence>
<dbReference type="Proteomes" id="UP000649617">
    <property type="component" value="Unassembled WGS sequence"/>
</dbReference>
<evidence type="ECO:0000313" key="2">
    <source>
        <dbReference type="EMBL" id="CAE7414914.1"/>
    </source>
</evidence>
<gene>
    <name evidence="2" type="ORF">SPIL2461_LOCUS10229</name>
</gene>
<keyword evidence="3" id="KW-1185">Reference proteome</keyword>
<feature type="compositionally biased region" description="Polar residues" evidence="1">
    <location>
        <begin position="58"/>
        <end position="75"/>
    </location>
</feature>
<name>A0A812R1X5_SYMPI</name>
<sequence length="111" mass="11728">MALTRSPATSLADSGTTRRARSSAGTRPARRAAIALGLRATTPWLGTSSLASSSLASPQTRLQRISARPMSSTVASCIPTPRGQSSRTAKWTPGIGSRFWSTRIQTLRLSS</sequence>
<proteinExistence type="predicted"/>
<organism evidence="2 3">
    <name type="scientific">Symbiodinium pilosum</name>
    <name type="common">Dinoflagellate</name>
    <dbReference type="NCBI Taxonomy" id="2952"/>
    <lineage>
        <taxon>Eukaryota</taxon>
        <taxon>Sar</taxon>
        <taxon>Alveolata</taxon>
        <taxon>Dinophyceae</taxon>
        <taxon>Suessiales</taxon>
        <taxon>Symbiodiniaceae</taxon>
        <taxon>Symbiodinium</taxon>
    </lineage>
</organism>
<feature type="region of interest" description="Disordered" evidence="1">
    <location>
        <begin position="49"/>
        <end position="91"/>
    </location>
</feature>